<dbReference type="EMBL" id="FYDG01000001">
    <property type="protein sequence ID" value="SNB51132.1"/>
    <property type="molecule type" value="Genomic_DNA"/>
</dbReference>
<evidence type="ECO:0000313" key="4">
    <source>
        <dbReference type="EMBL" id="SNB51132.1"/>
    </source>
</evidence>
<dbReference type="PANTHER" id="PTHR12526:SF510">
    <property type="entry name" value="D-INOSITOL 3-PHOSPHATE GLYCOSYLTRANSFERASE"/>
    <property type="match status" value="1"/>
</dbReference>
<dbReference type="GO" id="GO:0016757">
    <property type="term" value="F:glycosyltransferase activity"/>
    <property type="evidence" value="ECO:0007669"/>
    <property type="project" value="UniProtKB-KW"/>
</dbReference>
<protein>
    <submittedName>
        <fullName evidence="4">Glycosyltransferase involved in cell wall bisynthesis</fullName>
    </submittedName>
</protein>
<name>A0A212PVY6_RHOAC</name>
<dbReference type="Gene3D" id="3.40.50.2000">
    <property type="entry name" value="Glycogen Phosphorylase B"/>
    <property type="match status" value="2"/>
</dbReference>
<dbReference type="PANTHER" id="PTHR12526">
    <property type="entry name" value="GLYCOSYLTRANSFERASE"/>
    <property type="match status" value="1"/>
</dbReference>
<keyword evidence="1" id="KW-0328">Glycosyltransferase</keyword>
<reference evidence="5" key="1">
    <citation type="submission" date="2017-06" db="EMBL/GenBank/DDBJ databases">
        <authorList>
            <person name="Varghese N."/>
            <person name="Submissions S."/>
        </authorList>
    </citation>
    <scope>NUCLEOTIDE SEQUENCE [LARGE SCALE GENOMIC DNA]</scope>
    <source>
        <strain evidence="5">DSM 137</strain>
    </source>
</reference>
<feature type="domain" description="Glycosyltransferase subfamily 4-like N-terminal" evidence="3">
    <location>
        <begin position="28"/>
        <end position="194"/>
    </location>
</feature>
<evidence type="ECO:0000256" key="1">
    <source>
        <dbReference type="ARBA" id="ARBA00022676"/>
    </source>
</evidence>
<dbReference type="Pfam" id="PF13439">
    <property type="entry name" value="Glyco_transf_4"/>
    <property type="match status" value="1"/>
</dbReference>
<accession>A0A212PVY6</accession>
<evidence type="ECO:0000259" key="3">
    <source>
        <dbReference type="Pfam" id="PF13439"/>
    </source>
</evidence>
<dbReference type="RefSeq" id="WP_088518564.1">
    <property type="nucleotide sequence ID" value="NZ_FYDG01000001.1"/>
</dbReference>
<evidence type="ECO:0000313" key="5">
    <source>
        <dbReference type="Proteomes" id="UP000198418"/>
    </source>
</evidence>
<evidence type="ECO:0000256" key="2">
    <source>
        <dbReference type="ARBA" id="ARBA00022679"/>
    </source>
</evidence>
<dbReference type="SUPFAM" id="SSF53756">
    <property type="entry name" value="UDP-Glycosyltransferase/glycogen phosphorylase"/>
    <property type="match status" value="1"/>
</dbReference>
<keyword evidence="2 4" id="KW-0808">Transferase</keyword>
<organism evidence="4 5">
    <name type="scientific">Rhodoblastus acidophilus</name>
    <name type="common">Rhodopseudomonas acidophila</name>
    <dbReference type="NCBI Taxonomy" id="1074"/>
    <lineage>
        <taxon>Bacteria</taxon>
        <taxon>Pseudomonadati</taxon>
        <taxon>Pseudomonadota</taxon>
        <taxon>Alphaproteobacteria</taxon>
        <taxon>Hyphomicrobiales</taxon>
        <taxon>Rhodoblastaceae</taxon>
        <taxon>Rhodoblastus</taxon>
    </lineage>
</organism>
<dbReference type="Proteomes" id="UP000198418">
    <property type="component" value="Unassembled WGS sequence"/>
</dbReference>
<proteinExistence type="predicted"/>
<gene>
    <name evidence="4" type="ORF">SAMN06265338_10144</name>
</gene>
<dbReference type="OrthoDB" id="9807414at2"/>
<keyword evidence="5" id="KW-1185">Reference proteome</keyword>
<dbReference type="InterPro" id="IPR028098">
    <property type="entry name" value="Glyco_trans_4-like_N"/>
</dbReference>
<sequence>MEMIGDPGKIRRGKTALDLLVLLPSTSVGGAEKHTLDLCEAFAAAGMRVTLLTTADCLGHAAIRAAALEKIAGPVEWRDDETFEANVRRQKHGVEQVMAARRFDCAIVCAPWPHYAFGLQKALAEHGAPHLTVAHLFPRPETPEWSRLPIMLGVGGQEPSHAWAAVSWPVARRLEHMFNLPAHAVAHIPNGVDVAPLSPEERRRRQAEARARLGLEPEGALALFLGRLEAAKGADLLPELAAELAPVHARIVAAGAGSLRETLEASEAARDGRLRLIGHTRNASDWLFAADLLLAPSRLEGHPLVALEAAARRCPVVATDAALECYGQIRHQIAWIAPVNDVAALAAQARAALADPAAAAGRVEAGYAMARRDDKAAMIAAYKSLLRKIVAHDRLTRAAIWDAPASEARHGA</sequence>
<dbReference type="CDD" id="cd03801">
    <property type="entry name" value="GT4_PimA-like"/>
    <property type="match status" value="1"/>
</dbReference>
<dbReference type="Pfam" id="PF13692">
    <property type="entry name" value="Glyco_trans_1_4"/>
    <property type="match status" value="1"/>
</dbReference>
<dbReference type="AlphaFoldDB" id="A0A212PVY6"/>